<dbReference type="EMBL" id="CP016303">
    <property type="protein sequence ID" value="ASX26795.1"/>
    <property type="molecule type" value="Genomic_DNA"/>
</dbReference>
<feature type="domain" description="Pyridoxamine 5'-phosphate oxidase N-terminal" evidence="9">
    <location>
        <begin position="41"/>
        <end position="167"/>
    </location>
</feature>
<dbReference type="Pfam" id="PF10590">
    <property type="entry name" value="PNP_phzG_C"/>
    <property type="match status" value="1"/>
</dbReference>
<dbReference type="Gene3D" id="2.30.110.10">
    <property type="entry name" value="Electron Transport, Fmn-binding Protein, Chain A"/>
    <property type="match status" value="1"/>
</dbReference>
<dbReference type="GO" id="GO:0010181">
    <property type="term" value="F:FMN binding"/>
    <property type="evidence" value="ECO:0007669"/>
    <property type="project" value="UniProtKB-UniRule"/>
</dbReference>
<feature type="binding site" evidence="6 8">
    <location>
        <begin position="69"/>
        <end position="74"/>
    </location>
    <ligand>
        <name>FMN</name>
        <dbReference type="ChEBI" id="CHEBI:58210"/>
    </ligand>
</feature>
<evidence type="ECO:0000256" key="5">
    <source>
        <dbReference type="ARBA" id="ARBA00023096"/>
    </source>
</evidence>
<sequence>MSENNKINNVPVHDLRREYKNTVLRRSGLSSCPLDLFKDWLKDACDAGLSDPTAMCVATVDSSGQPFQRIVLLKYYDKEGLVFFTHFNSRKAQHLKKNRNISLLFPWYMLDRQVIFLGQAEPISIQESREYFQSRPKESQIAAWASPQSEIIATREVLENRFLEFKQKFQEGEVPLPHFWGGFRVRFHSVEFWQGGLHRLHDRFIYQKKENAWTINRLSP</sequence>
<dbReference type="InterPro" id="IPR012349">
    <property type="entry name" value="Split_barrel_FMN-bd"/>
</dbReference>
<dbReference type="SUPFAM" id="SSF50475">
    <property type="entry name" value="FMN-binding split barrel"/>
    <property type="match status" value="1"/>
</dbReference>
<comment type="catalytic activity">
    <reaction evidence="6">
        <text>pyridoxamine 5'-phosphate + O2 + H2O = pyridoxal 5'-phosphate + H2O2 + NH4(+)</text>
        <dbReference type="Rhea" id="RHEA:15817"/>
        <dbReference type="ChEBI" id="CHEBI:15377"/>
        <dbReference type="ChEBI" id="CHEBI:15379"/>
        <dbReference type="ChEBI" id="CHEBI:16240"/>
        <dbReference type="ChEBI" id="CHEBI:28938"/>
        <dbReference type="ChEBI" id="CHEBI:58451"/>
        <dbReference type="ChEBI" id="CHEBI:597326"/>
        <dbReference type="EC" id="1.4.3.5"/>
    </reaction>
</comment>
<protein>
    <recommendedName>
        <fullName evidence="6">Pyridoxine/pyridoxamine 5'-phosphate oxidase</fullName>
        <ecNumber evidence="6">1.4.3.5</ecNumber>
    </recommendedName>
    <alternativeName>
        <fullName evidence="6">PNP/PMP oxidase</fullName>
        <shortName evidence="6">PNPOx</shortName>
    </alternativeName>
    <alternativeName>
        <fullName evidence="6">Pyridoxal 5'-phosphate synthase</fullName>
    </alternativeName>
</protein>
<feature type="binding site" evidence="6 7">
    <location>
        <position position="139"/>
    </location>
    <ligand>
        <name>substrate</name>
    </ligand>
</feature>
<keyword evidence="3 6" id="KW-0288">FMN</keyword>
<feature type="binding site" evidence="6 7">
    <location>
        <position position="74"/>
    </location>
    <ligand>
        <name>substrate</name>
    </ligand>
</feature>
<evidence type="ECO:0000256" key="1">
    <source>
        <dbReference type="ARBA" id="ARBA00007301"/>
    </source>
</evidence>
<dbReference type="Proteomes" id="UP000216438">
    <property type="component" value="Chromosome"/>
</dbReference>
<keyword evidence="4 6" id="KW-0560">Oxidoreductase</keyword>
<comment type="cofactor">
    <cofactor evidence="6 8">
        <name>FMN</name>
        <dbReference type="ChEBI" id="CHEBI:58210"/>
    </cofactor>
    <text evidence="6 8">Binds 1 FMN per subunit.</text>
</comment>
<dbReference type="InterPro" id="IPR019740">
    <property type="entry name" value="Pyridox_Oxase_CS"/>
</dbReference>
<organism evidence="11 12">
    <name type="scientific">Candidatus Hamiltonella defensa</name>
    <name type="common">Bemisia tabaci</name>
    <dbReference type="NCBI Taxonomy" id="672795"/>
    <lineage>
        <taxon>Bacteria</taxon>
        <taxon>Pseudomonadati</taxon>
        <taxon>Pseudomonadota</taxon>
        <taxon>Gammaproteobacteria</taxon>
        <taxon>Enterobacterales</taxon>
        <taxon>Enterobacteriaceae</taxon>
        <taxon>aphid secondary symbionts</taxon>
        <taxon>Candidatus Williamhamiltonella</taxon>
    </lineage>
</organism>
<dbReference type="PIRSF" id="PIRSF000190">
    <property type="entry name" value="Pyd_amn-ph_oxd"/>
    <property type="match status" value="1"/>
</dbReference>
<feature type="domain" description="Pyridoxine 5'-phosphate oxidase dimerisation C-terminal" evidence="10">
    <location>
        <begin position="180"/>
        <end position="220"/>
    </location>
</feature>
<keyword evidence="2 6" id="KW-0285">Flavoprotein</keyword>
<dbReference type="OrthoDB" id="9780392at2"/>
<evidence type="ECO:0000256" key="7">
    <source>
        <dbReference type="PIRSR" id="PIRSR000190-1"/>
    </source>
</evidence>
<dbReference type="GO" id="GO:0008615">
    <property type="term" value="P:pyridoxine biosynthetic process"/>
    <property type="evidence" value="ECO:0007669"/>
    <property type="project" value="UniProtKB-UniRule"/>
</dbReference>
<evidence type="ECO:0000256" key="2">
    <source>
        <dbReference type="ARBA" id="ARBA00022630"/>
    </source>
</evidence>
<evidence type="ECO:0000256" key="4">
    <source>
        <dbReference type="ARBA" id="ARBA00023002"/>
    </source>
</evidence>
<proteinExistence type="inferred from homology"/>
<reference evidence="12" key="1">
    <citation type="submission" date="2016-06" db="EMBL/GenBank/DDBJ databases">
        <authorList>
            <person name="Chen W."/>
            <person name="Hasegawa D.K."/>
        </authorList>
    </citation>
    <scope>NUCLEOTIDE SEQUENCE [LARGE SCALE GENOMIC DNA]</scope>
    <source>
        <strain evidence="12">MEAM1</strain>
    </source>
</reference>
<dbReference type="HAMAP" id="MF_01629">
    <property type="entry name" value="PdxH"/>
    <property type="match status" value="1"/>
</dbReference>
<dbReference type="NCBIfam" id="TIGR00558">
    <property type="entry name" value="pdxH"/>
    <property type="match status" value="1"/>
</dbReference>
<dbReference type="InterPro" id="IPR000659">
    <property type="entry name" value="Pyridox_Oxase"/>
</dbReference>
<dbReference type="Pfam" id="PF01243">
    <property type="entry name" value="PNPOx_N"/>
    <property type="match status" value="1"/>
</dbReference>
<evidence type="ECO:0000313" key="11">
    <source>
        <dbReference type="EMBL" id="ASX26795.1"/>
    </source>
</evidence>
<feature type="binding site" evidence="6 8">
    <location>
        <position position="113"/>
    </location>
    <ligand>
        <name>FMN</name>
        <dbReference type="ChEBI" id="CHEBI:58210"/>
    </ligand>
</feature>
<feature type="binding site" evidence="6 8">
    <location>
        <begin position="84"/>
        <end position="85"/>
    </location>
    <ligand>
        <name>FMN</name>
        <dbReference type="ChEBI" id="CHEBI:58210"/>
    </ligand>
</feature>
<feature type="binding site" evidence="6 8">
    <location>
        <position position="91"/>
    </location>
    <ligand>
        <name>FMN</name>
        <dbReference type="ChEBI" id="CHEBI:58210"/>
    </ligand>
</feature>
<feature type="binding site" evidence="6 7">
    <location>
        <position position="131"/>
    </location>
    <ligand>
        <name>substrate</name>
    </ligand>
</feature>
<evidence type="ECO:0000259" key="10">
    <source>
        <dbReference type="Pfam" id="PF10590"/>
    </source>
</evidence>
<dbReference type="NCBIfam" id="NF004231">
    <property type="entry name" value="PRK05679.1"/>
    <property type="match status" value="1"/>
</dbReference>
<comment type="pathway">
    <text evidence="6">Cofactor metabolism; pyridoxal 5'-phosphate salvage; pyridoxal 5'-phosphate from pyridoxamine 5'-phosphate: step 1/1.</text>
</comment>
<comment type="catalytic activity">
    <reaction evidence="6">
        <text>pyridoxine 5'-phosphate + O2 = pyridoxal 5'-phosphate + H2O2</text>
        <dbReference type="Rhea" id="RHEA:15149"/>
        <dbReference type="ChEBI" id="CHEBI:15379"/>
        <dbReference type="ChEBI" id="CHEBI:16240"/>
        <dbReference type="ChEBI" id="CHEBI:58589"/>
        <dbReference type="ChEBI" id="CHEBI:597326"/>
        <dbReference type="EC" id="1.4.3.5"/>
    </reaction>
</comment>
<dbReference type="PANTHER" id="PTHR10851">
    <property type="entry name" value="PYRIDOXINE-5-PHOSPHATE OXIDASE"/>
    <property type="match status" value="1"/>
</dbReference>
<reference evidence="11 12" key="2">
    <citation type="submission" date="2017-09" db="EMBL/GenBank/DDBJ databases">
        <title>The genome of whitefly Bemisia tabaci, a global crop pest, provides novel insights into virus transmission, host adaptation and insecticide resistance.</title>
        <authorList>
            <person name="Kaur N."/>
            <person name="Kliot A."/>
            <person name="Pinheiro P.V."/>
            <person name="Luan J."/>
            <person name="Zheng Y."/>
            <person name="Liu W."/>
            <person name="Sun H."/>
            <person name="Yang X."/>
            <person name="Xu Y."/>
            <person name="Luo Y."/>
            <person name="Kruse A."/>
            <person name="Fisher T.W."/>
            <person name="Nelson D.R."/>
            <person name="Elimelech M."/>
            <person name="MacCoss M."/>
            <person name="Johnson R."/>
            <person name="Cohen E."/>
            <person name="Hunter W.B."/>
            <person name="Brown J.K."/>
            <person name="Jander G."/>
            <person name="Cilia M."/>
            <person name="Douglas A.E."/>
            <person name="Ghanim M."/>
            <person name="Simmons A.M."/>
            <person name="Wintermantel W.M."/>
            <person name="Ling K.-S."/>
            <person name="Fei Z."/>
        </authorList>
    </citation>
    <scope>NUCLEOTIDE SEQUENCE [LARGE SCALE GENOMIC DNA]</scope>
    <source>
        <strain evidence="11 12">MEAM1</strain>
    </source>
</reference>
<dbReference type="EC" id="1.4.3.5" evidence="6"/>
<dbReference type="RefSeq" id="WP_016856865.1">
    <property type="nucleotide sequence ID" value="NZ_CP016303.1"/>
</dbReference>
<dbReference type="PROSITE" id="PS01064">
    <property type="entry name" value="PYRIDOX_OXIDASE"/>
    <property type="match status" value="1"/>
</dbReference>
<accession>A0A249DZW6</accession>
<dbReference type="InterPro" id="IPR019576">
    <property type="entry name" value="Pyridoxamine_oxidase_dimer_C"/>
</dbReference>
<evidence type="ECO:0000313" key="12">
    <source>
        <dbReference type="Proteomes" id="UP000216438"/>
    </source>
</evidence>
<comment type="subunit">
    <text evidence="6">Homodimer.</text>
</comment>
<feature type="binding site" evidence="6 7">
    <location>
        <position position="135"/>
    </location>
    <ligand>
        <name>substrate</name>
    </ligand>
</feature>
<gene>
    <name evidence="6" type="primary">pdxH</name>
    <name evidence="11" type="ORF">BA171_07235</name>
</gene>
<feature type="binding site" evidence="6 8">
    <location>
        <position position="193"/>
    </location>
    <ligand>
        <name>FMN</name>
        <dbReference type="ChEBI" id="CHEBI:58210"/>
    </ligand>
</feature>
<evidence type="ECO:0000259" key="9">
    <source>
        <dbReference type="Pfam" id="PF01243"/>
    </source>
</evidence>
<comment type="similarity">
    <text evidence="1 6">Belongs to the pyridoxamine 5'-phosphate oxidase family.</text>
</comment>
<feature type="binding site" evidence="6 8">
    <location>
        <begin position="148"/>
        <end position="149"/>
    </location>
    <ligand>
        <name>FMN</name>
        <dbReference type="ChEBI" id="CHEBI:58210"/>
    </ligand>
</feature>
<keyword evidence="5 6" id="KW-0664">Pyridoxine biosynthesis</keyword>
<comment type="function">
    <text evidence="6">Catalyzes the oxidation of either pyridoxine 5'-phosphate (PNP) or pyridoxamine 5'-phosphate (PMP) into pyridoxal 5'-phosphate (PLP).</text>
</comment>
<evidence type="ECO:0000256" key="6">
    <source>
        <dbReference type="HAMAP-Rule" id="MF_01629"/>
    </source>
</evidence>
<feature type="binding site" evidence="6 8">
    <location>
        <position position="90"/>
    </location>
    <ligand>
        <name>FMN</name>
        <dbReference type="ChEBI" id="CHEBI:58210"/>
    </ligand>
</feature>
<dbReference type="UniPathway" id="UPA01068">
    <property type="reaction ID" value="UER00304"/>
</dbReference>
<dbReference type="PANTHER" id="PTHR10851:SF0">
    <property type="entry name" value="PYRIDOXINE-5'-PHOSPHATE OXIDASE"/>
    <property type="match status" value="1"/>
</dbReference>
<comment type="pathway">
    <text evidence="6">Cofactor metabolism; pyridoxal 5'-phosphate salvage; pyridoxal 5'-phosphate from pyridoxine 5'-phosphate: step 1/1.</text>
</comment>
<dbReference type="AlphaFoldDB" id="A0A249DZW6"/>
<evidence type="ECO:0000256" key="8">
    <source>
        <dbReference type="PIRSR" id="PIRSR000190-2"/>
    </source>
</evidence>
<feature type="binding site" evidence="7">
    <location>
        <begin position="16"/>
        <end position="19"/>
    </location>
    <ligand>
        <name>substrate</name>
    </ligand>
</feature>
<feature type="binding site" evidence="6 8">
    <location>
        <position position="203"/>
    </location>
    <ligand>
        <name>FMN</name>
        <dbReference type="ChEBI" id="CHEBI:58210"/>
    </ligand>
</feature>
<evidence type="ECO:0000256" key="3">
    <source>
        <dbReference type="ARBA" id="ARBA00022643"/>
    </source>
</evidence>
<name>A0A249DZW6_9ENTR</name>
<dbReference type="InterPro" id="IPR011576">
    <property type="entry name" value="Pyridox_Oxase_N"/>
</dbReference>
<feature type="binding site" evidence="6 7">
    <location>
        <begin position="199"/>
        <end position="201"/>
    </location>
    <ligand>
        <name>substrate</name>
    </ligand>
</feature>
<dbReference type="GO" id="GO:0004733">
    <property type="term" value="F:pyridoxamine phosphate oxidase activity"/>
    <property type="evidence" value="ECO:0007669"/>
    <property type="project" value="UniProtKB-UniRule"/>
</dbReference>